<dbReference type="RefSeq" id="WP_099473021.1">
    <property type="nucleotide sequence ID" value="NZ_CP041025.1"/>
</dbReference>
<gene>
    <name evidence="4" type="ORF">CRD36_10640</name>
</gene>
<dbReference type="InterPro" id="IPR052558">
    <property type="entry name" value="Siderophore_Hydrolase_D"/>
</dbReference>
<dbReference type="Proteomes" id="UP000229730">
    <property type="component" value="Unassembled WGS sequence"/>
</dbReference>
<dbReference type="AlphaFoldDB" id="A0A2G4YQX5"/>
<dbReference type="InterPro" id="IPR029058">
    <property type="entry name" value="AB_hydrolase_fold"/>
</dbReference>
<reference evidence="4 5" key="1">
    <citation type="submission" date="2017-10" db="EMBL/GenBank/DDBJ databases">
        <title>Frigbacter circumglobatus gen. nov. sp. nov., isolated from sediment cultured in situ.</title>
        <authorList>
            <person name="Zhao Z."/>
        </authorList>
    </citation>
    <scope>NUCLEOTIDE SEQUENCE [LARGE SCALE GENOMIC DNA]</scope>
    <source>
        <strain evidence="4 5">ZYL</strain>
    </source>
</reference>
<protein>
    <recommendedName>
        <fullName evidence="6">Alpha/beta hydrolase</fullName>
    </recommendedName>
</protein>
<name>A0A2G4YQX5_9PROT</name>
<feature type="chain" id="PRO_5013935591" description="Alpha/beta hydrolase" evidence="3">
    <location>
        <begin position="23"/>
        <end position="307"/>
    </location>
</feature>
<feature type="signal peptide" evidence="3">
    <location>
        <begin position="1"/>
        <end position="22"/>
    </location>
</feature>
<keyword evidence="5" id="KW-1185">Reference proteome</keyword>
<dbReference type="OrthoDB" id="9784036at2"/>
<comment type="caution">
    <text evidence="4">The sequence shown here is derived from an EMBL/GenBank/DDBJ whole genome shotgun (WGS) entry which is preliminary data.</text>
</comment>
<sequence length="307" mass="34193">MTKYVLISLFLSLAASLSFAQAAEKMLYIPKIETHLITSKYVDQTYEIHVWHPAQKKDGSERFPVLYMTDANAGVPLANLMHYIQGGGDAPRFMMVGIGYPVDHPMGGAVVRRRDLSPTPEIGSGGKNTMPLDGILEIESGKTSGGAPEFLKFIQEELIPFIDKKYNTIEGDRAFFGDSFGGLFGLYTLFHQPETFSRYIIGSPAIAYDNEAALKYAQDFMDSGKDLKARLFMSAGALEETPQHKMVTNIYRLHALLASRPMPEFHQKMYVIPHETHLTVPAINLIRGVQEVYDKPGCAYIMTGCIK</sequence>
<dbReference type="PANTHER" id="PTHR40841">
    <property type="entry name" value="SIDEROPHORE TRIACETYLFUSARININE C ESTERASE"/>
    <property type="match status" value="1"/>
</dbReference>
<evidence type="ECO:0000313" key="5">
    <source>
        <dbReference type="Proteomes" id="UP000229730"/>
    </source>
</evidence>
<keyword evidence="3" id="KW-0732">Signal</keyword>
<evidence type="ECO:0000313" key="4">
    <source>
        <dbReference type="EMBL" id="PHZ84734.1"/>
    </source>
</evidence>
<evidence type="ECO:0000256" key="2">
    <source>
        <dbReference type="ARBA" id="ARBA00022801"/>
    </source>
</evidence>
<comment type="similarity">
    <text evidence="1">Belongs to the esterase D family.</text>
</comment>
<dbReference type="PANTHER" id="PTHR40841:SF2">
    <property type="entry name" value="SIDEROPHORE-DEGRADING ESTERASE (EUROFUNG)"/>
    <property type="match status" value="1"/>
</dbReference>
<dbReference type="GO" id="GO:0016788">
    <property type="term" value="F:hydrolase activity, acting on ester bonds"/>
    <property type="evidence" value="ECO:0007669"/>
    <property type="project" value="TreeGrafter"/>
</dbReference>
<organism evidence="4 5">
    <name type="scientific">Paremcibacter congregatus</name>
    <dbReference type="NCBI Taxonomy" id="2043170"/>
    <lineage>
        <taxon>Bacteria</taxon>
        <taxon>Pseudomonadati</taxon>
        <taxon>Pseudomonadota</taxon>
        <taxon>Alphaproteobacteria</taxon>
        <taxon>Emcibacterales</taxon>
        <taxon>Emcibacteraceae</taxon>
        <taxon>Paremcibacter</taxon>
    </lineage>
</organism>
<proteinExistence type="inferred from homology"/>
<dbReference type="InterPro" id="IPR000801">
    <property type="entry name" value="Esterase-like"/>
</dbReference>
<evidence type="ECO:0000256" key="3">
    <source>
        <dbReference type="SAM" id="SignalP"/>
    </source>
</evidence>
<dbReference type="EMBL" id="PDEM01000023">
    <property type="protein sequence ID" value="PHZ84734.1"/>
    <property type="molecule type" value="Genomic_DNA"/>
</dbReference>
<evidence type="ECO:0000256" key="1">
    <source>
        <dbReference type="ARBA" id="ARBA00005622"/>
    </source>
</evidence>
<keyword evidence="2" id="KW-0378">Hydrolase</keyword>
<dbReference type="Gene3D" id="3.40.50.1820">
    <property type="entry name" value="alpha/beta hydrolase"/>
    <property type="match status" value="1"/>
</dbReference>
<dbReference type="SUPFAM" id="SSF53474">
    <property type="entry name" value="alpha/beta-Hydrolases"/>
    <property type="match status" value="1"/>
</dbReference>
<dbReference type="InParanoid" id="A0A2G4YQX5"/>
<dbReference type="Pfam" id="PF00756">
    <property type="entry name" value="Esterase"/>
    <property type="match status" value="1"/>
</dbReference>
<accession>A0A2G4YQX5</accession>
<evidence type="ECO:0008006" key="6">
    <source>
        <dbReference type="Google" id="ProtNLM"/>
    </source>
</evidence>